<proteinExistence type="predicted"/>
<evidence type="ECO:0000313" key="2">
    <source>
        <dbReference type="EMBL" id="CAD9104459.1"/>
    </source>
</evidence>
<feature type="compositionally biased region" description="Basic and acidic residues" evidence="1">
    <location>
        <begin position="280"/>
        <end position="295"/>
    </location>
</feature>
<dbReference type="EMBL" id="HBGE01015294">
    <property type="protein sequence ID" value="CAD9104459.1"/>
    <property type="molecule type" value="Transcribed_RNA"/>
</dbReference>
<dbReference type="AlphaFoldDB" id="A0A7S1LHG8"/>
<organism evidence="2">
    <name type="scientific">Alexandrium catenella</name>
    <name type="common">Red tide dinoflagellate</name>
    <name type="synonym">Gonyaulax catenella</name>
    <dbReference type="NCBI Taxonomy" id="2925"/>
    <lineage>
        <taxon>Eukaryota</taxon>
        <taxon>Sar</taxon>
        <taxon>Alveolata</taxon>
        <taxon>Dinophyceae</taxon>
        <taxon>Gonyaulacales</taxon>
        <taxon>Pyrocystaceae</taxon>
        <taxon>Alexandrium</taxon>
    </lineage>
</organism>
<feature type="region of interest" description="Disordered" evidence="1">
    <location>
        <begin position="85"/>
        <end position="107"/>
    </location>
</feature>
<accession>A0A7S1LHG8</accession>
<protein>
    <submittedName>
        <fullName evidence="2">Uncharacterized protein</fullName>
    </submittedName>
</protein>
<feature type="region of interest" description="Disordered" evidence="1">
    <location>
        <begin position="250"/>
        <end position="295"/>
    </location>
</feature>
<sequence>MPCLPLRRPRGVPPAEGGGPHAEGEVLSQRAADVLSFISAGVDSGSLMRGGTRRLRAPPDHNFEVGTLGITSSFPSTSEPLKWARPFSRGTLADQDKPSWMPGSSSSSQLQYIQIPQHSLTDFRAFAKDVTRNASWEHATRNPYAVALRKHREELDKYTVVPVAKDETLEQRLGNQREALCQLEAADDDPAEPRGSEVGEAGAMWCRSEGSRLRPCVSSGGPSVACCAEDGNGGERPLVGLKAPGVYPLPIPGRSSSPTAAHSPLSARSFTSTTCSRPSVGDDHRGGQEKAGAHQCHERIEADELCSVTEKPHV</sequence>
<reference evidence="2" key="1">
    <citation type="submission" date="2021-01" db="EMBL/GenBank/DDBJ databases">
        <authorList>
            <person name="Corre E."/>
            <person name="Pelletier E."/>
            <person name="Niang G."/>
            <person name="Scheremetjew M."/>
            <person name="Finn R."/>
            <person name="Kale V."/>
            <person name="Holt S."/>
            <person name="Cochrane G."/>
            <person name="Meng A."/>
            <person name="Brown T."/>
            <person name="Cohen L."/>
        </authorList>
    </citation>
    <scope>NUCLEOTIDE SEQUENCE</scope>
    <source>
        <strain evidence="2">OF101</strain>
    </source>
</reference>
<feature type="region of interest" description="Disordered" evidence="1">
    <location>
        <begin position="1"/>
        <end position="26"/>
    </location>
</feature>
<evidence type="ECO:0000256" key="1">
    <source>
        <dbReference type="SAM" id="MobiDB-lite"/>
    </source>
</evidence>
<gene>
    <name evidence="2" type="ORF">ACAT0790_LOCUS9055</name>
</gene>
<feature type="compositionally biased region" description="Polar residues" evidence="1">
    <location>
        <begin position="254"/>
        <end position="277"/>
    </location>
</feature>
<name>A0A7S1LHG8_ALECA</name>